<protein>
    <submittedName>
        <fullName evidence="1">Uncharacterized protein</fullName>
    </submittedName>
</protein>
<dbReference type="Proteomes" id="UP001060085">
    <property type="component" value="Linkage Group LG04"/>
</dbReference>
<gene>
    <name evidence="1" type="ORF">M9H77_16387</name>
</gene>
<accession>A0ACC0B1L7</accession>
<proteinExistence type="predicted"/>
<evidence type="ECO:0000313" key="2">
    <source>
        <dbReference type="Proteomes" id="UP001060085"/>
    </source>
</evidence>
<sequence length="178" mass="21466">MKSYIMRIYGWVLGFEKDESFQLRYSFKDCGFKAGFETCLTSVFFRSCFLNLCPQILEETFIVWKFETLSNFLFLTLQSFQDLSFYYHILFKEVLRIDIIEGMQLHDFLVHLCAYLEKNHVNLLLPKLQDFFDFDWTNGMTRNRHENIEIFQGSVTRSRARKIDLETQRKESWKSLKL</sequence>
<keyword evidence="2" id="KW-1185">Reference proteome</keyword>
<organism evidence="1 2">
    <name type="scientific">Catharanthus roseus</name>
    <name type="common">Madagascar periwinkle</name>
    <name type="synonym">Vinca rosea</name>
    <dbReference type="NCBI Taxonomy" id="4058"/>
    <lineage>
        <taxon>Eukaryota</taxon>
        <taxon>Viridiplantae</taxon>
        <taxon>Streptophyta</taxon>
        <taxon>Embryophyta</taxon>
        <taxon>Tracheophyta</taxon>
        <taxon>Spermatophyta</taxon>
        <taxon>Magnoliopsida</taxon>
        <taxon>eudicotyledons</taxon>
        <taxon>Gunneridae</taxon>
        <taxon>Pentapetalae</taxon>
        <taxon>asterids</taxon>
        <taxon>lamiids</taxon>
        <taxon>Gentianales</taxon>
        <taxon>Apocynaceae</taxon>
        <taxon>Rauvolfioideae</taxon>
        <taxon>Vinceae</taxon>
        <taxon>Catharanthinae</taxon>
        <taxon>Catharanthus</taxon>
    </lineage>
</organism>
<comment type="caution">
    <text evidence="1">The sequence shown here is derived from an EMBL/GenBank/DDBJ whole genome shotgun (WGS) entry which is preliminary data.</text>
</comment>
<dbReference type="EMBL" id="CM044704">
    <property type="protein sequence ID" value="KAI5666534.1"/>
    <property type="molecule type" value="Genomic_DNA"/>
</dbReference>
<evidence type="ECO:0000313" key="1">
    <source>
        <dbReference type="EMBL" id="KAI5666534.1"/>
    </source>
</evidence>
<reference evidence="2" key="1">
    <citation type="journal article" date="2023" name="Nat. Plants">
        <title>Single-cell RNA sequencing provides a high-resolution roadmap for understanding the multicellular compartmentation of specialized metabolism.</title>
        <authorList>
            <person name="Sun S."/>
            <person name="Shen X."/>
            <person name="Li Y."/>
            <person name="Li Y."/>
            <person name="Wang S."/>
            <person name="Li R."/>
            <person name="Zhang H."/>
            <person name="Shen G."/>
            <person name="Guo B."/>
            <person name="Wei J."/>
            <person name="Xu J."/>
            <person name="St-Pierre B."/>
            <person name="Chen S."/>
            <person name="Sun C."/>
        </authorList>
    </citation>
    <scope>NUCLEOTIDE SEQUENCE [LARGE SCALE GENOMIC DNA]</scope>
</reference>
<name>A0ACC0B1L7_CATRO</name>